<keyword evidence="4" id="KW-1185">Reference proteome</keyword>
<dbReference type="EMBL" id="JBEAAL010000019">
    <property type="protein sequence ID" value="MEQ1407520.1"/>
    <property type="molecule type" value="Genomic_DNA"/>
</dbReference>
<proteinExistence type="predicted"/>
<evidence type="ECO:0000256" key="1">
    <source>
        <dbReference type="SAM" id="SignalP"/>
    </source>
</evidence>
<evidence type="ECO:0000313" key="3">
    <source>
        <dbReference type="EMBL" id="MEQ1407520.1"/>
    </source>
</evidence>
<dbReference type="InterPro" id="IPR002048">
    <property type="entry name" value="EF_hand_dom"/>
</dbReference>
<dbReference type="Gene3D" id="1.10.238.10">
    <property type="entry name" value="EF-hand"/>
    <property type="match status" value="2"/>
</dbReference>
<protein>
    <submittedName>
        <fullName evidence="3">EF-hand domain-containing protein</fullName>
    </submittedName>
</protein>
<name>A0ABV0M6M0_9HYPH</name>
<sequence>MKRILTAIVVVASTGLLAGTAYSQAYGDGPWGRGFGGPGWGMGMGSGPMMHAPGRGRFAMIDANGDGKVTAEEAASAAEDVFIAMDADDNGDLSKDEYMAVRMGPQMGWNKDRQAAREKAKLTRFDEMDQDKNGTVTQVEFIAGAKAHYDAADADKNGEVTPWEWRSQQWN</sequence>
<dbReference type="PROSITE" id="PS00018">
    <property type="entry name" value="EF_HAND_1"/>
    <property type="match status" value="1"/>
</dbReference>
<dbReference type="InterPro" id="IPR011992">
    <property type="entry name" value="EF-hand-dom_pair"/>
</dbReference>
<dbReference type="PROSITE" id="PS50222">
    <property type="entry name" value="EF_HAND_2"/>
    <property type="match status" value="2"/>
</dbReference>
<keyword evidence="1" id="KW-0732">Signal</keyword>
<dbReference type="Pfam" id="PF13202">
    <property type="entry name" value="EF-hand_5"/>
    <property type="match status" value="2"/>
</dbReference>
<dbReference type="SUPFAM" id="SSF47473">
    <property type="entry name" value="EF-hand"/>
    <property type="match status" value="1"/>
</dbReference>
<organism evidence="3 4">
    <name type="scientific">Neorhizobium phenanthreniclasticum</name>
    <dbReference type="NCBI Taxonomy" id="3157917"/>
    <lineage>
        <taxon>Bacteria</taxon>
        <taxon>Pseudomonadati</taxon>
        <taxon>Pseudomonadota</taxon>
        <taxon>Alphaproteobacteria</taxon>
        <taxon>Hyphomicrobiales</taxon>
        <taxon>Rhizobiaceae</taxon>
        <taxon>Rhizobium/Agrobacterium group</taxon>
        <taxon>Neorhizobium</taxon>
    </lineage>
</organism>
<feature type="domain" description="EF-hand" evidence="2">
    <location>
        <begin position="116"/>
        <end position="151"/>
    </location>
</feature>
<evidence type="ECO:0000259" key="2">
    <source>
        <dbReference type="PROSITE" id="PS50222"/>
    </source>
</evidence>
<feature type="signal peptide" evidence="1">
    <location>
        <begin position="1"/>
        <end position="25"/>
    </location>
</feature>
<reference evidence="3 4" key="1">
    <citation type="submission" date="2024-05" db="EMBL/GenBank/DDBJ databases">
        <title>Neorhizobium sp. Rsf11, a plant growth promoting and heavy metal resistant PAH-degrader.</title>
        <authorList>
            <person name="Golubev S.N."/>
            <person name="Muratova A.Y."/>
            <person name="Markelova M.I."/>
        </authorList>
    </citation>
    <scope>NUCLEOTIDE SEQUENCE [LARGE SCALE GENOMIC DNA]</scope>
    <source>
        <strain evidence="3 4">Rsf11</strain>
    </source>
</reference>
<accession>A0ABV0M6M0</accession>
<dbReference type="InterPro" id="IPR018247">
    <property type="entry name" value="EF_Hand_1_Ca_BS"/>
</dbReference>
<comment type="caution">
    <text evidence="3">The sequence shown here is derived from an EMBL/GenBank/DDBJ whole genome shotgun (WGS) entry which is preliminary data.</text>
</comment>
<dbReference type="RefSeq" id="WP_037157443.1">
    <property type="nucleotide sequence ID" value="NZ_JBEAAL010000019.1"/>
</dbReference>
<gene>
    <name evidence="3" type="ORF">ABK249_21595</name>
</gene>
<evidence type="ECO:0000313" key="4">
    <source>
        <dbReference type="Proteomes" id="UP001496627"/>
    </source>
</evidence>
<feature type="domain" description="EF-hand" evidence="2">
    <location>
        <begin position="58"/>
        <end position="84"/>
    </location>
</feature>
<feature type="chain" id="PRO_5046553399" evidence="1">
    <location>
        <begin position="26"/>
        <end position="171"/>
    </location>
</feature>
<dbReference type="Proteomes" id="UP001496627">
    <property type="component" value="Unassembled WGS sequence"/>
</dbReference>